<evidence type="ECO:0000313" key="5">
    <source>
        <dbReference type="EMBL" id="CAI0384153.1"/>
    </source>
</evidence>
<dbReference type="GO" id="GO:0005634">
    <property type="term" value="C:nucleus"/>
    <property type="evidence" value="ECO:0007669"/>
    <property type="project" value="UniProtKB-SubCell"/>
</dbReference>
<dbReference type="AlphaFoldDB" id="A0AAV0HH34"/>
<reference evidence="5" key="1">
    <citation type="submission" date="2022-08" db="EMBL/GenBank/DDBJ databases">
        <authorList>
            <person name="Gutierrez-Valencia J."/>
        </authorList>
    </citation>
    <scope>NUCLEOTIDE SEQUENCE</scope>
</reference>
<comment type="subcellular location">
    <subcellularLocation>
        <location evidence="1">Nucleus</location>
    </subcellularLocation>
</comment>
<evidence type="ECO:0000256" key="1">
    <source>
        <dbReference type="ARBA" id="ARBA00004123"/>
    </source>
</evidence>
<dbReference type="PROSITE" id="PS51634">
    <property type="entry name" value="CRC"/>
    <property type="match status" value="1"/>
</dbReference>
<dbReference type="Pfam" id="PF03638">
    <property type="entry name" value="TCR"/>
    <property type="match status" value="1"/>
</dbReference>
<keyword evidence="3" id="KW-0539">Nucleus</keyword>
<dbReference type="InterPro" id="IPR044522">
    <property type="entry name" value="TSO1-like"/>
</dbReference>
<dbReference type="EMBL" id="CAMGYJ010000002">
    <property type="protein sequence ID" value="CAI0384153.1"/>
    <property type="molecule type" value="Genomic_DNA"/>
</dbReference>
<accession>A0AAV0HH34</accession>
<evidence type="ECO:0000313" key="6">
    <source>
        <dbReference type="Proteomes" id="UP001154282"/>
    </source>
</evidence>
<dbReference type="Proteomes" id="UP001154282">
    <property type="component" value="Unassembled WGS sequence"/>
</dbReference>
<gene>
    <name evidence="5" type="ORF">LITE_LOCUS4305</name>
</gene>
<feature type="domain" description="CRC" evidence="4">
    <location>
        <begin position="1"/>
        <end position="50"/>
    </location>
</feature>
<dbReference type="InterPro" id="IPR033467">
    <property type="entry name" value="Tesmin/TSO1-like_CXC"/>
</dbReference>
<dbReference type="SMART" id="SM01114">
    <property type="entry name" value="CXC"/>
    <property type="match status" value="1"/>
</dbReference>
<dbReference type="PANTHER" id="PTHR46159">
    <property type="entry name" value="PROTEIN TESMIN/TSO1-LIKE CXC 2"/>
    <property type="match status" value="1"/>
</dbReference>
<proteinExistence type="inferred from homology"/>
<comment type="caution">
    <text evidence="5">The sequence shown here is derived from an EMBL/GenBank/DDBJ whole genome shotgun (WGS) entry which is preliminary data.</text>
</comment>
<protein>
    <recommendedName>
        <fullName evidence="4">CRC domain-containing protein</fullName>
    </recommendedName>
</protein>
<name>A0AAV0HH34_9ROSI</name>
<dbReference type="InterPro" id="IPR005172">
    <property type="entry name" value="CRC"/>
</dbReference>
<evidence type="ECO:0000259" key="4">
    <source>
        <dbReference type="PROSITE" id="PS51634"/>
    </source>
</evidence>
<evidence type="ECO:0000256" key="3">
    <source>
        <dbReference type="ARBA" id="ARBA00023242"/>
    </source>
</evidence>
<dbReference type="GO" id="GO:0003700">
    <property type="term" value="F:DNA-binding transcription factor activity"/>
    <property type="evidence" value="ECO:0007669"/>
    <property type="project" value="InterPro"/>
</dbReference>
<organism evidence="5 6">
    <name type="scientific">Linum tenue</name>
    <dbReference type="NCBI Taxonomy" id="586396"/>
    <lineage>
        <taxon>Eukaryota</taxon>
        <taxon>Viridiplantae</taxon>
        <taxon>Streptophyta</taxon>
        <taxon>Embryophyta</taxon>
        <taxon>Tracheophyta</taxon>
        <taxon>Spermatophyta</taxon>
        <taxon>Magnoliopsida</taxon>
        <taxon>eudicotyledons</taxon>
        <taxon>Gunneridae</taxon>
        <taxon>Pentapetalae</taxon>
        <taxon>rosids</taxon>
        <taxon>fabids</taxon>
        <taxon>Malpighiales</taxon>
        <taxon>Linaceae</taxon>
        <taxon>Linum</taxon>
    </lineage>
</organism>
<evidence type="ECO:0000256" key="2">
    <source>
        <dbReference type="ARBA" id="ARBA00007267"/>
    </source>
</evidence>
<sequence>MNAATPASARHKKGCNCRKSHCLKKYCECFEGGVGCSPSCRCRECRNSFGSSNVPFLLEYGS</sequence>
<dbReference type="PANTHER" id="PTHR46159:SF15">
    <property type="entry name" value="CRC DOMAIN-CONTAINING PROTEIN"/>
    <property type="match status" value="1"/>
</dbReference>
<keyword evidence="6" id="KW-1185">Reference proteome</keyword>
<comment type="similarity">
    <text evidence="2">Belongs to the lin-54 family.</text>
</comment>